<accession>A0A1A9GK53</accession>
<evidence type="ECO:0000313" key="2">
    <source>
        <dbReference type="Proteomes" id="UP000077868"/>
    </source>
</evidence>
<dbReference type="EMBL" id="CP015079">
    <property type="protein sequence ID" value="ANH38060.1"/>
    <property type="molecule type" value="Genomic_DNA"/>
</dbReference>
<name>A0A1A9GK53_9ACTN</name>
<sequence>MALVPGPGDALSTAVGVVLNELRIDAVVIEGILEDLELGREELEKPFDAVPARRFGDLPRGAEMGQHTQLARDTVREAMRTLLTDLGHFGEGVRVFREGFNTTDTHSADNIRAITAQVSQAGFGTEGGGS</sequence>
<dbReference type="STRING" id="1300347.I601_1628"/>
<dbReference type="KEGG" id="ndk:I601_1628"/>
<dbReference type="Proteomes" id="UP000077868">
    <property type="component" value="Chromosome"/>
</dbReference>
<organism evidence="1 2">
    <name type="scientific">Nocardioides dokdonensis FR1436</name>
    <dbReference type="NCBI Taxonomy" id="1300347"/>
    <lineage>
        <taxon>Bacteria</taxon>
        <taxon>Bacillati</taxon>
        <taxon>Actinomycetota</taxon>
        <taxon>Actinomycetes</taxon>
        <taxon>Propionibacteriales</taxon>
        <taxon>Nocardioidaceae</taxon>
        <taxon>Nocardioides</taxon>
    </lineage>
</organism>
<dbReference type="PATRIC" id="fig|1300347.3.peg.1627"/>
<keyword evidence="2" id="KW-1185">Reference proteome</keyword>
<gene>
    <name evidence="1" type="ORF">I601_1628</name>
</gene>
<dbReference type="OrthoDB" id="9943238at2"/>
<evidence type="ECO:0000313" key="1">
    <source>
        <dbReference type="EMBL" id="ANH38060.1"/>
    </source>
</evidence>
<protein>
    <submittedName>
        <fullName evidence="1">Uncharacterized protein</fullName>
    </submittedName>
</protein>
<dbReference type="AlphaFoldDB" id="A0A1A9GK53"/>
<dbReference type="RefSeq" id="WP_068108056.1">
    <property type="nucleotide sequence ID" value="NZ_CP015079.1"/>
</dbReference>
<proteinExistence type="predicted"/>
<reference evidence="1 2" key="1">
    <citation type="submission" date="2016-03" db="EMBL/GenBank/DDBJ databases">
        <title>Complete genome sequence of a soil Actinobacterium, Nocardioides dokdonensis FR1436.</title>
        <authorList>
            <person name="Kwon S.-K."/>
            <person name="Kim K."/>
            <person name="Kim J.F."/>
        </authorList>
    </citation>
    <scope>NUCLEOTIDE SEQUENCE [LARGE SCALE GENOMIC DNA]</scope>
    <source>
        <strain evidence="1 2">FR1436</strain>
    </source>
</reference>